<organism evidence="1 2">
    <name type="scientific">Kingdonia uniflora</name>
    <dbReference type="NCBI Taxonomy" id="39325"/>
    <lineage>
        <taxon>Eukaryota</taxon>
        <taxon>Viridiplantae</taxon>
        <taxon>Streptophyta</taxon>
        <taxon>Embryophyta</taxon>
        <taxon>Tracheophyta</taxon>
        <taxon>Spermatophyta</taxon>
        <taxon>Magnoliopsida</taxon>
        <taxon>Ranunculales</taxon>
        <taxon>Circaeasteraceae</taxon>
        <taxon>Kingdonia</taxon>
    </lineage>
</organism>
<dbReference type="OrthoDB" id="619536at2759"/>
<sequence length="457" mass="51394">MMLKNALDPPIEMFETPAYFLPLLSGLSKGIMGQNTRNKISANSISLSECSDKYLSILVFVLIKRRHLEQIREAIPIVLNVVKSVSSNSYDGDKDVVEHLIGLAVNIGTSIQEVCQKLEDRRKKELRAILGLYVLQIMVFASLVDRGLSCIPMVSQLSSFFPFCNLSYSGLITGCEVESLSSIFLKDGDYDYISWFPLVRHGAALAVIWGYISDDIAKAAKQDLSITLMVEFRSSQIKRWQIVDMLKYVLSSVDLPWNLKRHAIELLLCIIDESNSEKCSEFADCSIYIPSLFAALQAIINVIIYAPDVVLRKNAFAALKRVLSDIPSYQRFDILKALITSSTSSSMVSYILPIHMIAILIDLIKGEMLMVNLHKRSTRSDAVIQEKVLLKSPFWSSNILDLVEFVLKPPKGGLPLIPQQSDEVFLAHFYILINSENLKHSIALYVTEFCLKREIIS</sequence>
<dbReference type="PANTHER" id="PTHR15430:SF1">
    <property type="entry name" value="GLOMULIN"/>
    <property type="match status" value="1"/>
</dbReference>
<accession>A0A7J7LM48</accession>
<dbReference type="PANTHER" id="PTHR15430">
    <property type="entry name" value="GLOMULIN"/>
    <property type="match status" value="1"/>
</dbReference>
<dbReference type="EMBL" id="JACGCM010002198">
    <property type="protein sequence ID" value="KAF6143703.1"/>
    <property type="molecule type" value="Genomic_DNA"/>
</dbReference>
<dbReference type="InterPro" id="IPR016024">
    <property type="entry name" value="ARM-type_fold"/>
</dbReference>
<dbReference type="GO" id="GO:0005737">
    <property type="term" value="C:cytoplasm"/>
    <property type="evidence" value="ECO:0007669"/>
    <property type="project" value="TreeGrafter"/>
</dbReference>
<dbReference type="AlphaFoldDB" id="A0A7J7LM48"/>
<protein>
    <recommendedName>
        <fullName evidence="3">Aberrant root formation protein 4</fullName>
    </recommendedName>
</protein>
<proteinExistence type="predicted"/>
<reference evidence="1 2" key="1">
    <citation type="journal article" date="2020" name="IScience">
        <title>Genome Sequencing of the Endangered Kingdonia uniflora (Circaeasteraceae, Ranunculales) Reveals Potential Mechanisms of Evolutionary Specialization.</title>
        <authorList>
            <person name="Sun Y."/>
            <person name="Deng T."/>
            <person name="Zhang A."/>
            <person name="Moore M.J."/>
            <person name="Landis J.B."/>
            <person name="Lin N."/>
            <person name="Zhang H."/>
            <person name="Zhang X."/>
            <person name="Huang J."/>
            <person name="Zhang X."/>
            <person name="Sun H."/>
            <person name="Wang H."/>
        </authorList>
    </citation>
    <scope>NUCLEOTIDE SEQUENCE [LARGE SCALE GENOMIC DNA]</scope>
    <source>
        <strain evidence="1">TB1705</strain>
        <tissue evidence="1">Leaf</tissue>
    </source>
</reference>
<evidence type="ECO:0000313" key="2">
    <source>
        <dbReference type="Proteomes" id="UP000541444"/>
    </source>
</evidence>
<dbReference type="GO" id="GO:0055105">
    <property type="term" value="F:ubiquitin-protein transferase inhibitor activity"/>
    <property type="evidence" value="ECO:0007669"/>
    <property type="project" value="TreeGrafter"/>
</dbReference>
<dbReference type="Proteomes" id="UP000541444">
    <property type="component" value="Unassembled WGS sequence"/>
</dbReference>
<dbReference type="InterPro" id="IPR019516">
    <property type="entry name" value="Glomulin/ALF4"/>
</dbReference>
<gene>
    <name evidence="1" type="ORF">GIB67_021713</name>
</gene>
<evidence type="ECO:0008006" key="3">
    <source>
        <dbReference type="Google" id="ProtNLM"/>
    </source>
</evidence>
<keyword evidence="2" id="KW-1185">Reference proteome</keyword>
<evidence type="ECO:0000313" key="1">
    <source>
        <dbReference type="EMBL" id="KAF6143703.1"/>
    </source>
</evidence>
<comment type="caution">
    <text evidence="1">The sequence shown here is derived from an EMBL/GenBank/DDBJ whole genome shotgun (WGS) entry which is preliminary data.</text>
</comment>
<dbReference type="SUPFAM" id="SSF48371">
    <property type="entry name" value="ARM repeat"/>
    <property type="match status" value="1"/>
</dbReference>
<name>A0A7J7LM48_9MAGN</name>